<dbReference type="EMBL" id="FCOM02000103">
    <property type="protein sequence ID" value="SAL87815.1"/>
    <property type="molecule type" value="Genomic_DNA"/>
</dbReference>
<evidence type="ECO:0000313" key="2">
    <source>
        <dbReference type="EMBL" id="SAL87815.1"/>
    </source>
</evidence>
<dbReference type="Pfam" id="PF17042">
    <property type="entry name" value="NBD_C"/>
    <property type="match status" value="1"/>
</dbReference>
<protein>
    <recommendedName>
        <fullName evidence="1">Four-carbon acid sugar kinase nucleotide binding domain-containing protein</fullName>
    </recommendedName>
</protein>
<gene>
    <name evidence="2" type="ORF">AWB74_08275</name>
</gene>
<dbReference type="Gene3D" id="3.40.980.20">
    <property type="entry name" value="Four-carbon acid sugar kinase, nucleotide binding domain"/>
    <property type="match status" value="1"/>
</dbReference>
<dbReference type="InterPro" id="IPR042213">
    <property type="entry name" value="NBD_C_sf"/>
</dbReference>
<evidence type="ECO:0000313" key="3">
    <source>
        <dbReference type="Proteomes" id="UP000055019"/>
    </source>
</evidence>
<feature type="domain" description="Four-carbon acid sugar kinase nucleotide binding" evidence="1">
    <location>
        <begin position="5"/>
        <end position="122"/>
    </location>
</feature>
<dbReference type="InterPro" id="IPR031475">
    <property type="entry name" value="NBD_C"/>
</dbReference>
<dbReference type="AlphaFoldDB" id="A0A158L3K2"/>
<dbReference type="Proteomes" id="UP000055019">
    <property type="component" value="Unassembled WGS sequence"/>
</dbReference>
<organism evidence="2 3">
    <name type="scientific">Caballeronia arvi</name>
    <dbReference type="NCBI Taxonomy" id="1777135"/>
    <lineage>
        <taxon>Bacteria</taxon>
        <taxon>Pseudomonadati</taxon>
        <taxon>Pseudomonadota</taxon>
        <taxon>Betaproteobacteria</taxon>
        <taxon>Burkholderiales</taxon>
        <taxon>Burkholderiaceae</taxon>
        <taxon>Caballeronia</taxon>
    </lineage>
</organism>
<proteinExistence type="predicted"/>
<evidence type="ECO:0000259" key="1">
    <source>
        <dbReference type="Pfam" id="PF17042"/>
    </source>
</evidence>
<comment type="caution">
    <text evidence="2">The sequence shown here is derived from an EMBL/GenBank/DDBJ whole genome shotgun (WGS) entry which is preliminary data.</text>
</comment>
<keyword evidence="3" id="KW-1185">Reference proteome</keyword>
<reference evidence="2" key="1">
    <citation type="submission" date="2016-01" db="EMBL/GenBank/DDBJ databases">
        <authorList>
            <person name="Peeters C."/>
        </authorList>
    </citation>
    <scope>NUCLEOTIDE SEQUENCE [LARGE SCALE GENOMIC DNA]</scope>
    <source>
        <strain evidence="2">LMG 29317</strain>
    </source>
</reference>
<accession>A0A158L3K2</accession>
<sequence length="130" mass="13990">MHDASYRDQCRAKIADGLRAGRHVLAYTHRAPVDMKADASPLAARCAELLYDVVAEVRPKRIGIAGGDTSSFGVQALRPWGLSYLAPLDQGVTVCRVHSDEAATHGIEIMLKGGQMGGADCFERLVNGRL</sequence>
<name>A0A158L3K2_9BURK</name>
<dbReference type="SUPFAM" id="SSF142764">
    <property type="entry name" value="YgbK-like"/>
    <property type="match status" value="1"/>
</dbReference>